<dbReference type="EMBL" id="CAJVQC010017956">
    <property type="protein sequence ID" value="CAG8689417.1"/>
    <property type="molecule type" value="Genomic_DNA"/>
</dbReference>
<proteinExistence type="predicted"/>
<evidence type="ECO:0000313" key="2">
    <source>
        <dbReference type="Proteomes" id="UP000789920"/>
    </source>
</evidence>
<evidence type="ECO:0000313" key="1">
    <source>
        <dbReference type="EMBL" id="CAG8689417.1"/>
    </source>
</evidence>
<dbReference type="Proteomes" id="UP000789920">
    <property type="component" value="Unassembled WGS sequence"/>
</dbReference>
<comment type="caution">
    <text evidence="1">The sequence shown here is derived from an EMBL/GenBank/DDBJ whole genome shotgun (WGS) entry which is preliminary data.</text>
</comment>
<sequence length="69" mass="7769">TKNHKIVERTILIINSTKDKLCPIHTQSSEPTQHMPQEKSHYLSEAAGSRPQKAVGTTWCPTTTDPENR</sequence>
<feature type="non-terminal residue" evidence="1">
    <location>
        <position position="1"/>
    </location>
</feature>
<accession>A0ACA9P2I8</accession>
<gene>
    <name evidence="1" type="ORF">RPERSI_LOCUS9465</name>
</gene>
<protein>
    <submittedName>
        <fullName evidence="1">1499_t:CDS:1</fullName>
    </submittedName>
</protein>
<organism evidence="1 2">
    <name type="scientific">Racocetra persica</name>
    <dbReference type="NCBI Taxonomy" id="160502"/>
    <lineage>
        <taxon>Eukaryota</taxon>
        <taxon>Fungi</taxon>
        <taxon>Fungi incertae sedis</taxon>
        <taxon>Mucoromycota</taxon>
        <taxon>Glomeromycotina</taxon>
        <taxon>Glomeromycetes</taxon>
        <taxon>Diversisporales</taxon>
        <taxon>Gigasporaceae</taxon>
        <taxon>Racocetra</taxon>
    </lineage>
</organism>
<keyword evidence="2" id="KW-1185">Reference proteome</keyword>
<name>A0ACA9P2I8_9GLOM</name>
<reference evidence="1" key="1">
    <citation type="submission" date="2021-06" db="EMBL/GenBank/DDBJ databases">
        <authorList>
            <person name="Kallberg Y."/>
            <person name="Tangrot J."/>
            <person name="Rosling A."/>
        </authorList>
    </citation>
    <scope>NUCLEOTIDE SEQUENCE</scope>
    <source>
        <strain evidence="1">MA461A</strain>
    </source>
</reference>